<dbReference type="EMBL" id="VYZN01000008">
    <property type="protein sequence ID" value="KAE9543617.1"/>
    <property type="molecule type" value="Genomic_DNA"/>
</dbReference>
<comment type="caution">
    <text evidence="2">The sequence shown here is derived from an EMBL/GenBank/DDBJ whole genome shotgun (WGS) entry which is preliminary data.</text>
</comment>
<evidence type="ECO:0000313" key="3">
    <source>
        <dbReference type="Proteomes" id="UP000475862"/>
    </source>
</evidence>
<keyword evidence="3" id="KW-1185">Reference proteome</keyword>
<evidence type="ECO:0000313" key="2">
    <source>
        <dbReference type="EMBL" id="KAE9543617.1"/>
    </source>
</evidence>
<dbReference type="Proteomes" id="UP000475862">
    <property type="component" value="Unassembled WGS sequence"/>
</dbReference>
<dbReference type="AlphaFoldDB" id="A0A6G0U3T5"/>
<organism evidence="2 3">
    <name type="scientific">Aphis glycines</name>
    <name type="common">Soybean aphid</name>
    <dbReference type="NCBI Taxonomy" id="307491"/>
    <lineage>
        <taxon>Eukaryota</taxon>
        <taxon>Metazoa</taxon>
        <taxon>Ecdysozoa</taxon>
        <taxon>Arthropoda</taxon>
        <taxon>Hexapoda</taxon>
        <taxon>Insecta</taxon>
        <taxon>Pterygota</taxon>
        <taxon>Neoptera</taxon>
        <taxon>Paraneoptera</taxon>
        <taxon>Hemiptera</taxon>
        <taxon>Sternorrhyncha</taxon>
        <taxon>Aphidomorpha</taxon>
        <taxon>Aphidoidea</taxon>
        <taxon>Aphididae</taxon>
        <taxon>Aphidini</taxon>
        <taxon>Aphis</taxon>
        <taxon>Aphis</taxon>
    </lineage>
</organism>
<evidence type="ECO:0000256" key="1">
    <source>
        <dbReference type="SAM" id="MobiDB-lite"/>
    </source>
</evidence>
<protein>
    <submittedName>
        <fullName evidence="2">Uncharacterized protein</fullName>
    </submittedName>
</protein>
<gene>
    <name evidence="2" type="ORF">AGLY_002417</name>
</gene>
<name>A0A6G0U3T5_APHGL</name>
<sequence length="256" mass="28225">MCQLLYATPIWSSTDDAMARTRPNLRRSQRVAALRTIRAYRTVSDDAAFFLAGMPPVDLIAAERARVAELPPLPGERPPRRALSKGLRGRSPSPSGTTDGCVPGRCLGLIGSLRTLPGGSTGRFSRCPGHGCFQHYLHRMGKVESPGYMHCPCASDTAEHTLFRCPNRDGLREGFRARLGRSSAAGGVPDIPCGPIFKDLPFDLYKRQVVLSEPEETFRIFYKMVIEILTLKEQEERVRQAAEPWGNQARVSMGVG</sequence>
<accession>A0A6G0U3T5</accession>
<proteinExistence type="predicted"/>
<dbReference type="OrthoDB" id="6627154at2759"/>
<reference evidence="2 3" key="1">
    <citation type="submission" date="2019-08" db="EMBL/GenBank/DDBJ databases">
        <title>The genome of the soybean aphid Biotype 1, its phylome, world population structure and adaptation to the North American continent.</title>
        <authorList>
            <person name="Giordano R."/>
            <person name="Donthu R.K."/>
            <person name="Hernandez A.G."/>
            <person name="Wright C.L."/>
            <person name="Zimin A.V."/>
        </authorList>
    </citation>
    <scope>NUCLEOTIDE SEQUENCE [LARGE SCALE GENOMIC DNA]</scope>
    <source>
        <tissue evidence="2">Whole aphids</tissue>
    </source>
</reference>
<feature type="region of interest" description="Disordered" evidence="1">
    <location>
        <begin position="71"/>
        <end position="100"/>
    </location>
</feature>